<evidence type="ECO:0000256" key="2">
    <source>
        <dbReference type="SAM" id="MobiDB-lite"/>
    </source>
</evidence>
<dbReference type="Pfam" id="PF05758">
    <property type="entry name" value="Ycf1"/>
    <property type="match status" value="1"/>
</dbReference>
<comment type="caution">
    <text evidence="3">The sequence shown here is derived from an EMBL/GenBank/DDBJ whole genome shotgun (WGS) entry which is preliminary data.</text>
</comment>
<accession>A0A7J9E556</accession>
<reference evidence="3 4" key="1">
    <citation type="journal article" date="2019" name="Genome Biol. Evol.">
        <title>Insights into the evolution of the New World diploid cottons (Gossypium, subgenus Houzingenia) based on genome sequencing.</title>
        <authorList>
            <person name="Grover C.E."/>
            <person name="Arick M.A. 2nd"/>
            <person name="Thrash A."/>
            <person name="Conover J.L."/>
            <person name="Sanders W.S."/>
            <person name="Peterson D.G."/>
            <person name="Frelichowski J.E."/>
            <person name="Scheffler J.A."/>
            <person name="Scheffler B.E."/>
            <person name="Wendel J.F."/>
        </authorList>
    </citation>
    <scope>NUCLEOTIDE SEQUENCE [LARGE SCALE GENOMIC DNA]</scope>
    <source>
        <strain evidence="3">8</strain>
        <tissue evidence="3">Leaf</tissue>
    </source>
</reference>
<comment type="subcellular location">
    <subcellularLocation>
        <location evidence="1">Membrane</location>
        <topology evidence="1">Multi-pass membrane protein</topology>
    </subcellularLocation>
</comment>
<feature type="non-terminal residue" evidence="3">
    <location>
        <position position="101"/>
    </location>
</feature>
<organism evidence="3 4">
    <name type="scientific">Gossypium trilobum</name>
    <dbReference type="NCBI Taxonomy" id="34281"/>
    <lineage>
        <taxon>Eukaryota</taxon>
        <taxon>Viridiplantae</taxon>
        <taxon>Streptophyta</taxon>
        <taxon>Embryophyta</taxon>
        <taxon>Tracheophyta</taxon>
        <taxon>Spermatophyta</taxon>
        <taxon>Magnoliopsida</taxon>
        <taxon>eudicotyledons</taxon>
        <taxon>Gunneridae</taxon>
        <taxon>Pentapetalae</taxon>
        <taxon>rosids</taxon>
        <taxon>malvids</taxon>
        <taxon>Malvales</taxon>
        <taxon>Malvaceae</taxon>
        <taxon>Malvoideae</taxon>
        <taxon>Gossypium</taxon>
    </lineage>
</organism>
<evidence type="ECO:0000256" key="1">
    <source>
        <dbReference type="ARBA" id="ARBA00004141"/>
    </source>
</evidence>
<protein>
    <submittedName>
        <fullName evidence="3">Uncharacterized protein</fullName>
    </submittedName>
</protein>
<dbReference type="GO" id="GO:0016020">
    <property type="term" value="C:membrane"/>
    <property type="evidence" value="ECO:0007669"/>
    <property type="project" value="UniProtKB-SubCell"/>
</dbReference>
<dbReference type="EMBL" id="JABEZW010000006">
    <property type="protein sequence ID" value="MBA0767695.1"/>
    <property type="molecule type" value="Genomic_DNA"/>
</dbReference>
<feature type="region of interest" description="Disordered" evidence="2">
    <location>
        <begin position="1"/>
        <end position="21"/>
    </location>
</feature>
<dbReference type="Proteomes" id="UP000593568">
    <property type="component" value="Unassembled WGS sequence"/>
</dbReference>
<dbReference type="AlphaFoldDB" id="A0A7J9E556"/>
<gene>
    <name evidence="3" type="ORF">Gotri_016555</name>
</gene>
<name>A0A7J9E556_9ROSI</name>
<proteinExistence type="predicted"/>
<sequence length="101" mass="11444">ANVDTYTNTKNANDPEQTDEEALIRYSQQSDFRRDIIKGSMSAQRPGKEHAIKDGVDVLLLSLDGDASFLTGGYWQFAEDPCRRCHRCHQLVPLTMDNVKE</sequence>
<feature type="compositionally biased region" description="Polar residues" evidence="2">
    <location>
        <begin position="1"/>
        <end position="15"/>
    </location>
</feature>
<evidence type="ECO:0000313" key="3">
    <source>
        <dbReference type="EMBL" id="MBA0767695.1"/>
    </source>
</evidence>
<evidence type="ECO:0000313" key="4">
    <source>
        <dbReference type="Proteomes" id="UP000593568"/>
    </source>
</evidence>
<feature type="non-terminal residue" evidence="3">
    <location>
        <position position="1"/>
    </location>
</feature>
<dbReference type="InterPro" id="IPR008896">
    <property type="entry name" value="TIC214"/>
</dbReference>
<keyword evidence="4" id="KW-1185">Reference proteome</keyword>